<protein>
    <recommendedName>
        <fullName evidence="4">Phage associated protein</fullName>
    </recommendedName>
</protein>
<reference evidence="2 3" key="1">
    <citation type="journal article" date="2010" name="BMC Genomics">
        <title>Independent evolution of the core and accessory gene sets in the genus Neisseria: insights gained from the genome of Neisseria lactamica isolate 020-06.</title>
        <authorList>
            <person name="Bennett J.S."/>
            <person name="Bentley S.D."/>
            <person name="Vernikos G.S."/>
            <person name="Quail M.A."/>
            <person name="Cherevach I."/>
            <person name="White B."/>
            <person name="Parkhill J."/>
            <person name="Maiden M.C."/>
        </authorList>
    </citation>
    <scope>NUCLEOTIDE SEQUENCE [LARGE SCALE GENOMIC DNA]</scope>
    <source>
        <strain evidence="2 3">020-06</strain>
    </source>
</reference>
<proteinExistence type="predicted"/>
<dbReference type="HOGENOM" id="CLU_688540_0_0_4"/>
<evidence type="ECO:0000256" key="1">
    <source>
        <dbReference type="SAM" id="Coils"/>
    </source>
</evidence>
<evidence type="ECO:0000313" key="3">
    <source>
        <dbReference type="Proteomes" id="UP000008723"/>
    </source>
</evidence>
<sequence>MPSEHLSDGILPDTVLKTGGQRHPAIPYNVPHHFRHLQPYIPPPRVREYMGRPTVRLDGTGNPMKKNLPALALASMLVLTGCDRLGIGNPFSENEVSCGSEEVKGILIQLVRDRTEGETVKTFDDDDFKEQAFADIGIAHIRNIVERLGIGIDEVRTTEKTASSGKLKCEATLRLEIPEDVVGYAAAANRAIGGSNKKTPDFFERHYRKEGAYYIKTIAYSVQQTDDKRKIFAELNQADDVIRPVSELVSMALMKEPLDTARKMNEELEAAEAEAQEARAAEEAAAQEALGQEQEAARVSEWEERYQLARSEFEQFWKGLPPAVQNKLQASQKTWKSGTDKICASKAKAEGETPNGIKISELVCRTAETEARLEGLYNRKKAVIDEMVRESDKKERAAKAALDGAVQALPADIAETVMPEYRNWQNSLNAKCADGDEYGLAQSYCRIRETDAKTKEIRGYLIE</sequence>
<keyword evidence="1" id="KW-0175">Coiled coil</keyword>
<organism evidence="2 3">
    <name type="scientific">Neisseria lactamica (strain 020-06)</name>
    <dbReference type="NCBI Taxonomy" id="489653"/>
    <lineage>
        <taxon>Bacteria</taxon>
        <taxon>Pseudomonadati</taxon>
        <taxon>Pseudomonadota</taxon>
        <taxon>Betaproteobacteria</taxon>
        <taxon>Neisseriales</taxon>
        <taxon>Neisseriaceae</taxon>
        <taxon>Neisseria</taxon>
    </lineage>
</organism>
<accession>E4ZCS6</accession>
<dbReference type="eggNOG" id="COG4461">
    <property type="taxonomic scope" value="Bacteria"/>
</dbReference>
<dbReference type="AlphaFoldDB" id="E4ZCS6"/>
<dbReference type="KEGG" id="nla:NLA_9310"/>
<dbReference type="EMBL" id="FN995097">
    <property type="protein sequence ID" value="CBN87159.1"/>
    <property type="molecule type" value="Genomic_DNA"/>
</dbReference>
<evidence type="ECO:0000313" key="2">
    <source>
        <dbReference type="EMBL" id="CBN87159.1"/>
    </source>
</evidence>
<feature type="coiled-coil region" evidence="1">
    <location>
        <begin position="258"/>
        <end position="290"/>
    </location>
</feature>
<dbReference type="RefSeq" id="WP_013448837.1">
    <property type="nucleotide sequence ID" value="NC_014752.1"/>
</dbReference>
<name>E4ZCS6_NEIL0</name>
<gene>
    <name evidence="2" type="ordered locus">NLA_9310</name>
</gene>
<evidence type="ECO:0008006" key="4">
    <source>
        <dbReference type="Google" id="ProtNLM"/>
    </source>
</evidence>
<dbReference type="Proteomes" id="UP000008723">
    <property type="component" value="Chromosome"/>
</dbReference>